<feature type="compositionally biased region" description="Basic and acidic residues" evidence="1">
    <location>
        <begin position="46"/>
        <end position="61"/>
    </location>
</feature>
<sequence>MAEAAQTFTREQIATMTRDEYAQHRDTIMAQLEREGRAHAVSVRSRAREEGTVRPDGRAPR</sequence>
<keyword evidence="3" id="KW-1185">Reference proteome</keyword>
<dbReference type="RefSeq" id="WP_179645755.1">
    <property type="nucleotide sequence ID" value="NZ_BAAAYY010000014.1"/>
</dbReference>
<dbReference type="Proteomes" id="UP000589036">
    <property type="component" value="Unassembled WGS sequence"/>
</dbReference>
<feature type="region of interest" description="Disordered" evidence="1">
    <location>
        <begin position="36"/>
        <end position="61"/>
    </location>
</feature>
<name>A0A852U428_9ACTN</name>
<protein>
    <submittedName>
        <fullName evidence="2">Uncharacterized protein</fullName>
    </submittedName>
</protein>
<reference evidence="2 3" key="1">
    <citation type="submission" date="2020-07" db="EMBL/GenBank/DDBJ databases">
        <title>Sequencing the genomes of 1000 actinobacteria strains.</title>
        <authorList>
            <person name="Klenk H.-P."/>
        </authorList>
    </citation>
    <scope>NUCLEOTIDE SEQUENCE [LARGE SCALE GENOMIC DNA]</scope>
    <source>
        <strain evidence="2 3">CXB654</strain>
    </source>
</reference>
<dbReference type="AlphaFoldDB" id="A0A852U428"/>
<accession>A0A852U428</accession>
<organism evidence="2 3">
    <name type="scientific">Spinactinospora alkalitolerans</name>
    <dbReference type="NCBI Taxonomy" id="687207"/>
    <lineage>
        <taxon>Bacteria</taxon>
        <taxon>Bacillati</taxon>
        <taxon>Actinomycetota</taxon>
        <taxon>Actinomycetes</taxon>
        <taxon>Streptosporangiales</taxon>
        <taxon>Nocardiopsidaceae</taxon>
        <taxon>Spinactinospora</taxon>
    </lineage>
</organism>
<comment type="caution">
    <text evidence="2">The sequence shown here is derived from an EMBL/GenBank/DDBJ whole genome shotgun (WGS) entry which is preliminary data.</text>
</comment>
<evidence type="ECO:0000313" key="2">
    <source>
        <dbReference type="EMBL" id="NYE50245.1"/>
    </source>
</evidence>
<dbReference type="EMBL" id="JACCCC010000001">
    <property type="protein sequence ID" value="NYE50245.1"/>
    <property type="molecule type" value="Genomic_DNA"/>
</dbReference>
<proteinExistence type="predicted"/>
<evidence type="ECO:0000313" key="3">
    <source>
        <dbReference type="Proteomes" id="UP000589036"/>
    </source>
</evidence>
<evidence type="ECO:0000256" key="1">
    <source>
        <dbReference type="SAM" id="MobiDB-lite"/>
    </source>
</evidence>
<gene>
    <name evidence="2" type="ORF">HDA32_005365</name>
</gene>